<dbReference type="AlphaFoldDB" id="A0AAQ3RBV9"/>
<dbReference type="PANTHER" id="PTHR31001">
    <property type="entry name" value="UNCHARACTERIZED TRANSCRIPTIONAL REGULATORY PROTEIN"/>
    <property type="match status" value="1"/>
</dbReference>
<evidence type="ECO:0000256" key="2">
    <source>
        <dbReference type="ARBA" id="ARBA00023242"/>
    </source>
</evidence>
<dbReference type="InterPro" id="IPR050613">
    <property type="entry name" value="Sec_Metabolite_Reg"/>
</dbReference>
<feature type="region of interest" description="Disordered" evidence="3">
    <location>
        <begin position="1"/>
        <end position="25"/>
    </location>
</feature>
<dbReference type="SMART" id="SM00906">
    <property type="entry name" value="Fungal_trans"/>
    <property type="match status" value="1"/>
</dbReference>
<sequence>MMEERPDGMPTIPSRSIQERSNAAHISTPGSMLSQAVGTLSTIDQQEEVYTGASHWATILDDIQHIKEELSQDRSPSIDIIPDGPTPGTPTETSTLPRVSLLSSATCLTKDQILAAIPPRNITDRLISHFFNTFELGSYFLDRNTFLSEYSSFLVDTSTASIPWLGLLSSALTVSAFFQEQEAKLSGGNIQALEEKVQLYRKLTIDCLISSDYLRPKRYTIETMALHFAVEQRINTDSDINCWLLVGVIIRIALRMGLHRDPSHWPNILPLAAEQRRRLWIIFYQIDFFTSTQVGLPRIIKDAETDVSLPIHILDRDLTVEQRSMPPPRLQTESSPLLHILQRHAVIKIAAEIYDATEAAAPALDLVYTLGAKLDSVIDTIPTHLRWVPLHENLGDDPMTMLQRIQLDILVCKAVYILHRRSFLNRGSAVANEESNAKCVEAAIAILNHQQRLHEETQPGGLMFSIRHKVTSALSQEFLQATMMLCFALNRSNESHSGEDDSSALRRHGEIVNTLRAANLLWENHTAYSHEARKAASAIQIVLGRDSAKKLSDDSASLFASADGTPQTQFPAAPFDLDYDMTFDPSFDDFGNIATFGNIWDDFMKV</sequence>
<keyword evidence="6" id="KW-1185">Reference proteome</keyword>
<dbReference type="GO" id="GO:0003677">
    <property type="term" value="F:DNA binding"/>
    <property type="evidence" value="ECO:0007669"/>
    <property type="project" value="InterPro"/>
</dbReference>
<keyword evidence="2" id="KW-0539">Nucleus</keyword>
<reference evidence="5 6" key="1">
    <citation type="submission" date="2023-11" db="EMBL/GenBank/DDBJ databases">
        <title>An acidophilic fungus is an integral part of prey digestion in a carnivorous sundew plant.</title>
        <authorList>
            <person name="Tsai I.J."/>
        </authorList>
    </citation>
    <scope>NUCLEOTIDE SEQUENCE [LARGE SCALE GENOMIC DNA]</scope>
    <source>
        <strain evidence="5">169a</strain>
    </source>
</reference>
<evidence type="ECO:0000313" key="5">
    <source>
        <dbReference type="EMBL" id="WPH00643.1"/>
    </source>
</evidence>
<dbReference type="InterPro" id="IPR007219">
    <property type="entry name" value="XnlR_reg_dom"/>
</dbReference>
<proteinExistence type="predicted"/>
<evidence type="ECO:0000259" key="4">
    <source>
        <dbReference type="SMART" id="SM00906"/>
    </source>
</evidence>
<dbReference type="CDD" id="cd12148">
    <property type="entry name" value="fungal_TF_MHR"/>
    <property type="match status" value="1"/>
</dbReference>
<organism evidence="5 6">
    <name type="scientific">Acrodontium crateriforme</name>
    <dbReference type="NCBI Taxonomy" id="150365"/>
    <lineage>
        <taxon>Eukaryota</taxon>
        <taxon>Fungi</taxon>
        <taxon>Dikarya</taxon>
        <taxon>Ascomycota</taxon>
        <taxon>Pezizomycotina</taxon>
        <taxon>Dothideomycetes</taxon>
        <taxon>Dothideomycetidae</taxon>
        <taxon>Mycosphaerellales</taxon>
        <taxon>Teratosphaeriaceae</taxon>
        <taxon>Acrodontium</taxon>
    </lineage>
</organism>
<feature type="compositionally biased region" description="Polar residues" evidence="3">
    <location>
        <begin position="13"/>
        <end position="25"/>
    </location>
</feature>
<dbReference type="GO" id="GO:0005634">
    <property type="term" value="C:nucleus"/>
    <property type="evidence" value="ECO:0007669"/>
    <property type="project" value="UniProtKB-SubCell"/>
</dbReference>
<dbReference type="GO" id="GO:0006351">
    <property type="term" value="P:DNA-templated transcription"/>
    <property type="evidence" value="ECO:0007669"/>
    <property type="project" value="InterPro"/>
</dbReference>
<dbReference type="Proteomes" id="UP001303373">
    <property type="component" value="Chromosome 4"/>
</dbReference>
<dbReference type="EMBL" id="CP138583">
    <property type="protein sequence ID" value="WPH00643.1"/>
    <property type="molecule type" value="Genomic_DNA"/>
</dbReference>
<feature type="region of interest" description="Disordered" evidence="3">
    <location>
        <begin position="71"/>
        <end position="95"/>
    </location>
</feature>
<dbReference type="PANTHER" id="PTHR31001:SF49">
    <property type="entry name" value="ZN(II)2CYS6 TRANSCRIPTION FACTOR (EUROFUNG)"/>
    <property type="match status" value="1"/>
</dbReference>
<comment type="subcellular location">
    <subcellularLocation>
        <location evidence="1">Nucleus</location>
    </subcellularLocation>
</comment>
<accession>A0AAQ3RBV9</accession>
<evidence type="ECO:0000313" key="6">
    <source>
        <dbReference type="Proteomes" id="UP001303373"/>
    </source>
</evidence>
<evidence type="ECO:0000256" key="3">
    <source>
        <dbReference type="SAM" id="MobiDB-lite"/>
    </source>
</evidence>
<gene>
    <name evidence="5" type="ORF">R9X50_00347300</name>
</gene>
<dbReference type="GO" id="GO:0008270">
    <property type="term" value="F:zinc ion binding"/>
    <property type="evidence" value="ECO:0007669"/>
    <property type="project" value="InterPro"/>
</dbReference>
<name>A0AAQ3RBV9_9PEZI</name>
<protein>
    <recommendedName>
        <fullName evidence="4">Xylanolytic transcriptional activator regulatory domain-containing protein</fullName>
    </recommendedName>
</protein>
<dbReference type="Pfam" id="PF04082">
    <property type="entry name" value="Fungal_trans"/>
    <property type="match status" value="1"/>
</dbReference>
<feature type="domain" description="Xylanolytic transcriptional activator regulatory" evidence="4">
    <location>
        <begin position="242"/>
        <end position="316"/>
    </location>
</feature>
<evidence type="ECO:0000256" key="1">
    <source>
        <dbReference type="ARBA" id="ARBA00004123"/>
    </source>
</evidence>